<organism evidence="2 3">
    <name type="scientific">Candidatus Gottesmanbacteria bacterium GW2011_GWB1_43_11</name>
    <dbReference type="NCBI Taxonomy" id="1618446"/>
    <lineage>
        <taxon>Bacteria</taxon>
        <taxon>Candidatus Gottesmaniibacteriota</taxon>
    </lineage>
</organism>
<evidence type="ECO:0000313" key="2">
    <source>
        <dbReference type="EMBL" id="KKS84420.1"/>
    </source>
</evidence>
<evidence type="ECO:0000313" key="3">
    <source>
        <dbReference type="Proteomes" id="UP000034050"/>
    </source>
</evidence>
<dbReference type="AlphaFoldDB" id="A0A0G1CF26"/>
<evidence type="ECO:0000256" key="1">
    <source>
        <dbReference type="SAM" id="Phobius"/>
    </source>
</evidence>
<keyword evidence="1" id="KW-1133">Transmembrane helix</keyword>
<dbReference type="EMBL" id="LCFD01000030">
    <property type="protein sequence ID" value="KKS84420.1"/>
    <property type="molecule type" value="Genomic_DNA"/>
</dbReference>
<dbReference type="Proteomes" id="UP000034050">
    <property type="component" value="Unassembled WGS sequence"/>
</dbReference>
<reference evidence="2 3" key="1">
    <citation type="journal article" date="2015" name="Nature">
        <title>rRNA introns, odd ribosomes, and small enigmatic genomes across a large radiation of phyla.</title>
        <authorList>
            <person name="Brown C.T."/>
            <person name="Hug L.A."/>
            <person name="Thomas B.C."/>
            <person name="Sharon I."/>
            <person name="Castelle C.J."/>
            <person name="Singh A."/>
            <person name="Wilkins M.J."/>
            <person name="Williams K.H."/>
            <person name="Banfield J.F."/>
        </authorList>
    </citation>
    <scope>NUCLEOTIDE SEQUENCE [LARGE SCALE GENOMIC DNA]</scope>
</reference>
<dbReference type="PATRIC" id="fig|1618446.3.peg.1553"/>
<feature type="transmembrane region" description="Helical" evidence="1">
    <location>
        <begin position="12"/>
        <end position="38"/>
    </location>
</feature>
<name>A0A0G1CF26_9BACT</name>
<gene>
    <name evidence="2" type="ORF">UV61_C0030G0004</name>
</gene>
<comment type="caution">
    <text evidence="2">The sequence shown here is derived from an EMBL/GenBank/DDBJ whole genome shotgun (WGS) entry which is preliminary data.</text>
</comment>
<keyword evidence="1" id="KW-0472">Membrane</keyword>
<protein>
    <submittedName>
        <fullName evidence="2">Uncharacterized protein</fullName>
    </submittedName>
</protein>
<proteinExistence type="predicted"/>
<keyword evidence="1" id="KW-0812">Transmembrane</keyword>
<accession>A0A0G1CF26</accession>
<dbReference type="STRING" id="1618446.UV61_C0030G0004"/>
<sequence>MLKSKSNSSGQSLLEAVIAIGISTMVLVSLITAVRFALANAQYTRNKTQATKYTQEAVEWLRSQRDLDWATFYTYAQGSQFCLNDLVVASLTSQVACASGINITGTIFTRSATLTASGADKVLVNVIVTWMQSSRTAQVTTDTYLVQYP</sequence>